<evidence type="ECO:0000256" key="1">
    <source>
        <dbReference type="SAM" id="MobiDB-lite"/>
    </source>
</evidence>
<name>Q0C3G0_HYPNA</name>
<keyword evidence="3" id="KW-1185">Reference proteome</keyword>
<reference evidence="2 3" key="1">
    <citation type="journal article" date="2006" name="J. Bacteriol.">
        <title>Comparative genomic evidence for a close relationship between the dimorphic prosthecate bacteria Hyphomonas neptunium and Caulobacter crescentus.</title>
        <authorList>
            <person name="Badger J.H."/>
            <person name="Hoover T.R."/>
            <person name="Brun Y.V."/>
            <person name="Weiner R.M."/>
            <person name="Laub M.T."/>
            <person name="Alexandre G."/>
            <person name="Mrazek J."/>
            <person name="Ren Q."/>
            <person name="Paulsen I.T."/>
            <person name="Nelson K.E."/>
            <person name="Khouri H.M."/>
            <person name="Radune D."/>
            <person name="Sosa J."/>
            <person name="Dodson R.J."/>
            <person name="Sullivan S.A."/>
            <person name="Rosovitz M.J."/>
            <person name="Madupu R."/>
            <person name="Brinkac L.M."/>
            <person name="Durkin A.S."/>
            <person name="Daugherty S.C."/>
            <person name="Kothari S.P."/>
            <person name="Giglio M.G."/>
            <person name="Zhou L."/>
            <person name="Haft D.H."/>
            <person name="Selengut J.D."/>
            <person name="Davidsen T.M."/>
            <person name="Yang Q."/>
            <person name="Zafar N."/>
            <person name="Ward N.L."/>
        </authorList>
    </citation>
    <scope>NUCLEOTIDE SEQUENCE [LARGE SCALE GENOMIC DNA]</scope>
    <source>
        <strain evidence="2 3">ATCC 15444</strain>
    </source>
</reference>
<organism evidence="2 3">
    <name type="scientific">Hyphomonas neptunium (strain ATCC 15444)</name>
    <dbReference type="NCBI Taxonomy" id="228405"/>
    <lineage>
        <taxon>Bacteria</taxon>
        <taxon>Pseudomonadati</taxon>
        <taxon>Pseudomonadota</taxon>
        <taxon>Alphaproteobacteria</taxon>
        <taxon>Hyphomonadales</taxon>
        <taxon>Hyphomonadaceae</taxon>
        <taxon>Hyphomonas</taxon>
    </lineage>
</organism>
<sequence>MLPVCKTPMGLPGNQSRPARANHLDQVGDKKRVLRFWQTAKIGENGHALEYMQFGGDHLRPLVFLTSIEYPVAPPWGFCIDAANAGFGVFSIRRPGFGASDTVTSVDQQAAVIEAFFDEGGLENITLVAVGSANPVGARLALKSRRVTFSVFANCVFNRDVMGEFRPAWFGRLLSQTTESRAGARISLGAIRQAGRQFGSQWFYQTCFQKSPGDVSYVKTFPREMAEAWEVASAISTETYQQELYPSLKGDPFLRDGLFSSVPCLAISGLETTETWKTGFEAEANRLGIPVSYLSSGDILVPYQSGTELLTLLKTKVAA</sequence>
<proteinExistence type="predicted"/>
<dbReference type="STRING" id="228405.HNE_1010"/>
<dbReference type="AlphaFoldDB" id="Q0C3G0"/>
<dbReference type="Proteomes" id="UP000001959">
    <property type="component" value="Chromosome"/>
</dbReference>
<dbReference type="Gene3D" id="3.40.50.1820">
    <property type="entry name" value="alpha/beta hydrolase"/>
    <property type="match status" value="1"/>
</dbReference>
<dbReference type="InterPro" id="IPR029058">
    <property type="entry name" value="AB_hydrolase_fold"/>
</dbReference>
<gene>
    <name evidence="2" type="ordered locus">HNE_1010</name>
</gene>
<dbReference type="EMBL" id="CP000158">
    <property type="protein sequence ID" value="ABI77495.1"/>
    <property type="molecule type" value="Genomic_DNA"/>
</dbReference>
<dbReference type="KEGG" id="hne:HNE_1010"/>
<dbReference type="ESTHER" id="hypna-q0c3g0">
    <property type="family name" value="6_AlphaBeta_hydrolase"/>
</dbReference>
<feature type="region of interest" description="Disordered" evidence="1">
    <location>
        <begin position="1"/>
        <end position="22"/>
    </location>
</feature>
<evidence type="ECO:0008006" key="4">
    <source>
        <dbReference type="Google" id="ProtNLM"/>
    </source>
</evidence>
<dbReference type="HOGENOM" id="CLU_870890_0_0_5"/>
<evidence type="ECO:0000313" key="3">
    <source>
        <dbReference type="Proteomes" id="UP000001959"/>
    </source>
</evidence>
<evidence type="ECO:0000313" key="2">
    <source>
        <dbReference type="EMBL" id="ABI77495.1"/>
    </source>
</evidence>
<accession>Q0C3G0</accession>
<dbReference type="SUPFAM" id="SSF53474">
    <property type="entry name" value="alpha/beta-Hydrolases"/>
    <property type="match status" value="1"/>
</dbReference>
<protein>
    <recommendedName>
        <fullName evidence="4">AB hydrolase-1 domain-containing protein</fullName>
    </recommendedName>
</protein>